<dbReference type="Pfam" id="PF13556">
    <property type="entry name" value="HTH_30"/>
    <property type="match status" value="1"/>
</dbReference>
<organism evidence="3 4">
    <name type="scientific">Paenibacillus sacheonensis</name>
    <dbReference type="NCBI Taxonomy" id="742054"/>
    <lineage>
        <taxon>Bacteria</taxon>
        <taxon>Bacillati</taxon>
        <taxon>Bacillota</taxon>
        <taxon>Bacilli</taxon>
        <taxon>Bacillales</taxon>
        <taxon>Paenibacillaceae</taxon>
        <taxon>Paenibacillus</taxon>
    </lineage>
</organism>
<dbReference type="InterPro" id="IPR025736">
    <property type="entry name" value="PucR_C-HTH_dom"/>
</dbReference>
<reference evidence="3 4" key="1">
    <citation type="submission" date="2020-01" db="EMBL/GenBank/DDBJ databases">
        <title>Paenibacillus soybeanensis sp. nov. isolated from the nodules of soybean (Glycine max(L.) Merr).</title>
        <authorList>
            <person name="Wang H."/>
        </authorList>
    </citation>
    <scope>NUCLEOTIDE SEQUENCE [LARGE SCALE GENOMIC DNA]</scope>
    <source>
        <strain evidence="3 4">DSM 23054</strain>
    </source>
</reference>
<dbReference type="InterPro" id="IPR012914">
    <property type="entry name" value="PucR_dom"/>
</dbReference>
<dbReference type="InterPro" id="IPR042070">
    <property type="entry name" value="PucR_C-HTH_sf"/>
</dbReference>
<dbReference type="PANTHER" id="PTHR33744:SF15">
    <property type="entry name" value="CARBOHYDRATE DIACID REGULATOR"/>
    <property type="match status" value="1"/>
</dbReference>
<name>A0A7X4YN88_9BACL</name>
<feature type="domain" description="Purine catabolism PurC-like" evidence="1">
    <location>
        <begin position="13"/>
        <end position="119"/>
    </location>
</feature>
<evidence type="ECO:0000259" key="2">
    <source>
        <dbReference type="Pfam" id="PF13556"/>
    </source>
</evidence>
<proteinExistence type="predicted"/>
<comment type="caution">
    <text evidence="3">The sequence shown here is derived from an EMBL/GenBank/DDBJ whole genome shotgun (WGS) entry which is preliminary data.</text>
</comment>
<sequence>MHLTVEQALAVYPLSEGELIAGDSGKQRIVKSINVMDAPDIADWIKEGEMLFTTAYLIKDDLEEASELIRKLHYRGASGLGIKLGRFWESIPERLTSLADELGFPLIALPFQFTFSDQMNGLFHAEMKRSTDQLEGALQKQIRLMRFALRAESISSLFESVTDAIGCPIAVVGAKGQVVFSSPGIPADWLTDQWPWPPLKTRLKHLGRQAFRIPLMNRDACTGFAFFFDSLPFLSPVEEGLYTQAAEIISHHLNYSYEDYFELSVQKDFGSLIKKFLKNGVTAEAVLEYAERWEMEWLETGYYCALVDLPPAAAVLRTERLDDLKASMLSNARMQALKGIHVVMDEGVLCVVPIATAGTEGELLREALESCLAGLGLDERRAPKAAICARKKQLKEMADAFAECRNTFRLAREWGVEERIVRYDTLDLAMIFEPVSREKMRIYCQRWLGGLLSKDPGYALEMLKTLETYLDCDGQLNDTAKKLFIHRNTATYRIEKLSELLDVDFKKVNVLVRLKIAFLFRSLLAAETGEGERGA</sequence>
<gene>
    <name evidence="3" type="ORF">GT003_06660</name>
</gene>
<accession>A0A7X4YN88</accession>
<dbReference type="Proteomes" id="UP000558113">
    <property type="component" value="Unassembled WGS sequence"/>
</dbReference>
<dbReference type="OrthoDB" id="142218at2"/>
<dbReference type="RefSeq" id="WP_161695712.1">
    <property type="nucleotide sequence ID" value="NZ_JAAAMU010000003.1"/>
</dbReference>
<evidence type="ECO:0000259" key="1">
    <source>
        <dbReference type="Pfam" id="PF07905"/>
    </source>
</evidence>
<dbReference type="EMBL" id="JAAAMU010000003">
    <property type="protein sequence ID" value="NBC68661.1"/>
    <property type="molecule type" value="Genomic_DNA"/>
</dbReference>
<dbReference type="AlphaFoldDB" id="A0A7X4YN88"/>
<evidence type="ECO:0000313" key="3">
    <source>
        <dbReference type="EMBL" id="NBC68661.1"/>
    </source>
</evidence>
<keyword evidence="4" id="KW-1185">Reference proteome</keyword>
<dbReference type="Gene3D" id="1.10.10.2840">
    <property type="entry name" value="PucR C-terminal helix-turn-helix domain"/>
    <property type="match status" value="1"/>
</dbReference>
<dbReference type="Pfam" id="PF07905">
    <property type="entry name" value="PucR"/>
    <property type="match status" value="1"/>
</dbReference>
<dbReference type="PANTHER" id="PTHR33744">
    <property type="entry name" value="CARBOHYDRATE DIACID REGULATOR"/>
    <property type="match status" value="1"/>
</dbReference>
<protein>
    <submittedName>
        <fullName evidence="3">PucR family transcriptional regulator</fullName>
    </submittedName>
</protein>
<feature type="domain" description="PucR C-terminal helix-turn-helix" evidence="2">
    <location>
        <begin position="463"/>
        <end position="519"/>
    </location>
</feature>
<evidence type="ECO:0000313" key="4">
    <source>
        <dbReference type="Proteomes" id="UP000558113"/>
    </source>
</evidence>
<dbReference type="InterPro" id="IPR051448">
    <property type="entry name" value="CdaR-like_regulators"/>
</dbReference>